<evidence type="ECO:0000313" key="1">
    <source>
        <dbReference type="EMBL" id="WUR13802.1"/>
    </source>
</evidence>
<name>A0ABZ1UM40_9BURK</name>
<sequence length="77" mass="8205">MKQLAFAGALALLLAGCSDPVPEVDDPKKIVVNGTPMTQKAFVDQYCADKAEHPTCVKVRRAMVAGATRSSDGIPRF</sequence>
<keyword evidence="2" id="KW-1185">Reference proteome</keyword>
<reference evidence="1 2" key="1">
    <citation type="journal article" date="2019" name="Int. J. Syst. Evol. Microbiol.">
        <title>The Draft Whole-Genome Sequence of the Antibiotic Producer Empedobacter haloabium ATCC 31962 Provides Indications for Its Taxonomic Reclassification.</title>
        <authorList>
            <person name="Miess H."/>
            <person name="Arlt P."/>
            <person name="Apel A.K."/>
            <person name="Weber T."/>
            <person name="Nieselt K."/>
            <person name="Hanssen F."/>
            <person name="Czemmel S."/>
            <person name="Nahnsen S."/>
            <person name="Gross H."/>
        </authorList>
    </citation>
    <scope>NUCLEOTIDE SEQUENCE [LARGE SCALE GENOMIC DNA]</scope>
    <source>
        <strain evidence="1 2">ATCC 31962</strain>
    </source>
</reference>
<dbReference type="PROSITE" id="PS51257">
    <property type="entry name" value="PROKAR_LIPOPROTEIN"/>
    <property type="match status" value="1"/>
</dbReference>
<dbReference type="Proteomes" id="UP000321323">
    <property type="component" value="Chromosome"/>
</dbReference>
<proteinExistence type="predicted"/>
<evidence type="ECO:0008006" key="3">
    <source>
        <dbReference type="Google" id="ProtNLM"/>
    </source>
</evidence>
<gene>
    <name evidence="1" type="ORF">E7V67_001470</name>
</gene>
<dbReference type="EMBL" id="CP136508">
    <property type="protein sequence ID" value="WUR13802.1"/>
    <property type="molecule type" value="Genomic_DNA"/>
</dbReference>
<evidence type="ECO:0000313" key="2">
    <source>
        <dbReference type="Proteomes" id="UP000321323"/>
    </source>
</evidence>
<accession>A0ABZ1UM40</accession>
<organism evidence="1 2">
    <name type="scientific">[Empedobacter] haloabium</name>
    <dbReference type="NCBI Taxonomy" id="592317"/>
    <lineage>
        <taxon>Bacteria</taxon>
        <taxon>Pseudomonadati</taxon>
        <taxon>Pseudomonadota</taxon>
        <taxon>Betaproteobacteria</taxon>
        <taxon>Burkholderiales</taxon>
        <taxon>Oxalobacteraceae</taxon>
        <taxon>Telluria group</taxon>
        <taxon>Telluria group incertae sedis</taxon>
    </lineage>
</organism>
<protein>
    <recommendedName>
        <fullName evidence="3">Entry exclusion lipoprotein TrbK</fullName>
    </recommendedName>
</protein>